<comment type="function">
    <text evidence="1">Phosphorylase b kinase catalyzes the phosphorylation of serine in certain substrates, including troponin I.</text>
</comment>
<keyword evidence="1" id="KW-0472">Membrane</keyword>
<dbReference type="UniPathway" id="UPA00163"/>
<reference evidence="3 4" key="1">
    <citation type="journal article" date="2019" name="Sci. Data">
        <title>Hybrid genome assembly and annotation of Danionella translucida.</title>
        <authorList>
            <person name="Kadobianskyi M."/>
            <person name="Schulze L."/>
            <person name="Schuelke M."/>
            <person name="Judkewitz B."/>
        </authorList>
    </citation>
    <scope>NUCLEOTIDE SEQUENCE [LARGE SCALE GENOMIC DNA]</scope>
    <source>
        <strain evidence="3 4">Bolton</strain>
    </source>
</reference>
<organism evidence="3 4">
    <name type="scientific">Danionella cerebrum</name>
    <dbReference type="NCBI Taxonomy" id="2873325"/>
    <lineage>
        <taxon>Eukaryota</taxon>
        <taxon>Metazoa</taxon>
        <taxon>Chordata</taxon>
        <taxon>Craniata</taxon>
        <taxon>Vertebrata</taxon>
        <taxon>Euteleostomi</taxon>
        <taxon>Actinopterygii</taxon>
        <taxon>Neopterygii</taxon>
        <taxon>Teleostei</taxon>
        <taxon>Ostariophysi</taxon>
        <taxon>Cypriniformes</taxon>
        <taxon>Danionidae</taxon>
        <taxon>Danioninae</taxon>
        <taxon>Danionella</taxon>
    </lineage>
</organism>
<dbReference type="PANTHER" id="PTHR10749">
    <property type="entry name" value="PHOSPHORYLASE B KINASE REGULATORY SUBUNIT"/>
    <property type="match status" value="1"/>
</dbReference>
<keyword evidence="1" id="KW-0449">Lipoprotein</keyword>
<evidence type="ECO:0000313" key="4">
    <source>
        <dbReference type="Proteomes" id="UP000316079"/>
    </source>
</evidence>
<evidence type="ECO:0000259" key="2">
    <source>
        <dbReference type="Pfam" id="PF00723"/>
    </source>
</evidence>
<keyword evidence="1" id="KW-0112">Calmodulin-binding</keyword>
<keyword evidence="1" id="KW-0119">Carbohydrate metabolism</keyword>
<keyword evidence="1" id="KW-0321">Glycogen metabolism</keyword>
<dbReference type="InterPro" id="IPR008734">
    <property type="entry name" value="PHK_A/B_su"/>
</dbReference>
<dbReference type="GO" id="GO:0005516">
    <property type="term" value="F:calmodulin binding"/>
    <property type="evidence" value="ECO:0007669"/>
    <property type="project" value="UniProtKB-KW"/>
</dbReference>
<name>A0A553QQM8_9TELE</name>
<dbReference type="SUPFAM" id="SSF47353">
    <property type="entry name" value="Retrovirus capsid dimerization domain-like"/>
    <property type="match status" value="1"/>
</dbReference>
<dbReference type="InterPro" id="IPR011613">
    <property type="entry name" value="GH15-like"/>
</dbReference>
<proteinExistence type="inferred from homology"/>
<protein>
    <recommendedName>
        <fullName evidence="1">Phosphorylase b kinase regulatory subunit</fullName>
    </recommendedName>
</protein>
<feature type="non-terminal residue" evidence="3">
    <location>
        <position position="430"/>
    </location>
</feature>
<gene>
    <name evidence="3" type="ORF">DNTS_014915</name>
</gene>
<comment type="subcellular location">
    <subcellularLocation>
        <location evidence="1">Cell membrane</location>
        <topology evidence="1">Lipid-anchor</topology>
        <orientation evidence="1">Cytoplasmic side</orientation>
    </subcellularLocation>
</comment>
<keyword evidence="1" id="KW-1003">Cell membrane</keyword>
<dbReference type="PANTHER" id="PTHR10749:SF8">
    <property type="entry name" value="PHOSPHORYLASE B KINASE REGULATORY SUBUNIT BETA"/>
    <property type="match status" value="1"/>
</dbReference>
<keyword evidence="4" id="KW-1185">Reference proteome</keyword>
<dbReference type="GO" id="GO:0005964">
    <property type="term" value="C:phosphorylase kinase complex"/>
    <property type="evidence" value="ECO:0007669"/>
    <property type="project" value="TreeGrafter"/>
</dbReference>
<comment type="caution">
    <text evidence="3">The sequence shown here is derived from an EMBL/GenBank/DDBJ whole genome shotgun (WGS) entry which is preliminary data.</text>
</comment>
<dbReference type="Proteomes" id="UP000316079">
    <property type="component" value="Unassembled WGS sequence"/>
</dbReference>
<feature type="domain" description="GH15-like" evidence="2">
    <location>
        <begin position="353"/>
        <end position="429"/>
    </location>
</feature>
<accession>A0A553QQM8</accession>
<evidence type="ECO:0000256" key="1">
    <source>
        <dbReference type="RuleBase" id="RU364123"/>
    </source>
</evidence>
<dbReference type="Pfam" id="PF00723">
    <property type="entry name" value="Glyco_hydro_15"/>
    <property type="match status" value="1"/>
</dbReference>
<keyword evidence="1" id="KW-0636">Prenylation</keyword>
<comment type="pathway">
    <text evidence="1">Glycan biosynthesis; glycogen metabolism.</text>
</comment>
<dbReference type="GO" id="GO:0005886">
    <property type="term" value="C:plasma membrane"/>
    <property type="evidence" value="ECO:0007669"/>
    <property type="project" value="UniProtKB-SubCell"/>
</dbReference>
<dbReference type="AlphaFoldDB" id="A0A553QQM8"/>
<feature type="non-terminal residue" evidence="3">
    <location>
        <position position="1"/>
    </location>
</feature>
<dbReference type="EMBL" id="SRMA01025641">
    <property type="protein sequence ID" value="TRY92289.1"/>
    <property type="molecule type" value="Genomic_DNA"/>
</dbReference>
<sequence>WLKSTDFTRGDIRLFLTFRQEEQENSEISPDDSRQYFSSTGFPVAAVKQAARNNASDSKRENAQFDDDESSVLIRNARRETCNQDPIQTRAKLNKVSSESARVTVLKTIRAADDNLTTISRPLSCDECLKHKEIVGMLPRKGPFHPYWENLMLQASAFQLETRDVWQIALITIPEELMSQLTPEMKSGSIVMRRNTESDEAIYDRLKQALIDLRGPTPTDWGRILDVKQENSEPFETFAERLWVNYKEYSGLGNANREQEPLLQLLINHAGVPVQNALLNGGDPAEHTFQGIVDWASRIETPEVVMVQVPCRVLWGFLSQFLYQSPRQLQSLQPKPSASACGSSRDDKSLPMKSTILNYQSPTTGLFPVKTCSTCKEAKVRDSLYCAASIWSLALAYRRIDDDMGRTHELEHSAIKCMRGIMYCYMRQSD</sequence>
<dbReference type="GO" id="GO:0005977">
    <property type="term" value="P:glycogen metabolic process"/>
    <property type="evidence" value="ECO:0007669"/>
    <property type="project" value="UniProtKB-UniPathway"/>
</dbReference>
<comment type="similarity">
    <text evidence="1">Belongs to the phosphorylase b kinase regulatory chain family.</text>
</comment>
<dbReference type="OrthoDB" id="8939096at2759"/>
<dbReference type="STRING" id="623744.A0A553QQM8"/>
<evidence type="ECO:0000313" key="3">
    <source>
        <dbReference type="EMBL" id="TRY92289.1"/>
    </source>
</evidence>